<dbReference type="Gene3D" id="3.60.40.10">
    <property type="entry name" value="PPM-type phosphatase domain"/>
    <property type="match status" value="1"/>
</dbReference>
<dbReference type="InterPro" id="IPR036457">
    <property type="entry name" value="PPM-type-like_dom_sf"/>
</dbReference>
<dbReference type="EMBL" id="JBHZOL010000098">
    <property type="protein sequence ID" value="MFE4108076.1"/>
    <property type="molecule type" value="Genomic_DNA"/>
</dbReference>
<dbReference type="EC" id="3.1.3.16" evidence="3"/>
<evidence type="ECO:0000313" key="4">
    <source>
        <dbReference type="Proteomes" id="UP001600165"/>
    </source>
</evidence>
<dbReference type="InterPro" id="IPR001932">
    <property type="entry name" value="PPM-type_phosphatase-like_dom"/>
</dbReference>
<dbReference type="CDD" id="cd00143">
    <property type="entry name" value="PP2Cc"/>
    <property type="match status" value="1"/>
</dbReference>
<organism evidence="3 4">
    <name type="scientific">Almyronema epifaneia S1</name>
    <dbReference type="NCBI Taxonomy" id="2991925"/>
    <lineage>
        <taxon>Bacteria</taxon>
        <taxon>Bacillati</taxon>
        <taxon>Cyanobacteriota</taxon>
        <taxon>Cyanophyceae</taxon>
        <taxon>Nodosilineales</taxon>
        <taxon>Nodosilineaceae</taxon>
        <taxon>Almyronema</taxon>
        <taxon>Almyronema epifaneia</taxon>
    </lineage>
</organism>
<reference evidence="3 4" key="1">
    <citation type="submission" date="2024-10" db="EMBL/GenBank/DDBJ databases">
        <authorList>
            <person name="Ratan Roy A."/>
            <person name="Morales Sandoval P.H."/>
            <person name="De Los Santos Villalobos S."/>
            <person name="Chakraborty S."/>
            <person name="Mukherjee J."/>
        </authorList>
    </citation>
    <scope>NUCLEOTIDE SEQUENCE [LARGE SCALE GENOMIC DNA]</scope>
    <source>
        <strain evidence="3 4">S1</strain>
    </source>
</reference>
<evidence type="ECO:0000256" key="1">
    <source>
        <dbReference type="SAM" id="Phobius"/>
    </source>
</evidence>
<name>A0ABW6IIQ3_9CYAN</name>
<dbReference type="GO" id="GO:0004722">
    <property type="term" value="F:protein serine/threonine phosphatase activity"/>
    <property type="evidence" value="ECO:0007669"/>
    <property type="project" value="UniProtKB-EC"/>
</dbReference>
<comment type="caution">
    <text evidence="3">The sequence shown here is derived from an EMBL/GenBank/DDBJ whole genome shotgun (WGS) entry which is preliminary data.</text>
</comment>
<dbReference type="Proteomes" id="UP001600165">
    <property type="component" value="Unassembled WGS sequence"/>
</dbReference>
<feature type="transmembrane region" description="Helical" evidence="1">
    <location>
        <begin position="566"/>
        <end position="587"/>
    </location>
</feature>
<feature type="domain" description="PPM-type phosphatase" evidence="2">
    <location>
        <begin position="245"/>
        <end position="506"/>
    </location>
</feature>
<proteinExistence type="predicted"/>
<accession>A0ABW6IIQ3</accession>
<evidence type="ECO:0000259" key="2">
    <source>
        <dbReference type="PROSITE" id="PS51746"/>
    </source>
</evidence>
<dbReference type="Pfam" id="PF13672">
    <property type="entry name" value="PP2C_2"/>
    <property type="match status" value="1"/>
</dbReference>
<dbReference type="SMART" id="SM00331">
    <property type="entry name" value="PP2C_SIG"/>
    <property type="match status" value="1"/>
</dbReference>
<evidence type="ECO:0000313" key="3">
    <source>
        <dbReference type="EMBL" id="MFE4108076.1"/>
    </source>
</evidence>
<keyword evidence="1" id="KW-1133">Transmembrane helix</keyword>
<keyword evidence="3" id="KW-0378">Hydrolase</keyword>
<keyword evidence="1" id="KW-0812">Transmembrane</keyword>
<gene>
    <name evidence="3" type="ORF">ACFVKH_17475</name>
</gene>
<dbReference type="SUPFAM" id="SSF81606">
    <property type="entry name" value="PP2C-like"/>
    <property type="match status" value="1"/>
</dbReference>
<dbReference type="RefSeq" id="WP_377967438.1">
    <property type="nucleotide sequence ID" value="NZ_JBHZOL010000098.1"/>
</dbReference>
<keyword evidence="4" id="KW-1185">Reference proteome</keyword>
<protein>
    <submittedName>
        <fullName evidence="3">PP2C family protein-serine/threonine phosphatase</fullName>
        <ecNumber evidence="3">3.1.3.16</ecNumber>
    </submittedName>
</protein>
<keyword evidence="1" id="KW-0472">Membrane</keyword>
<dbReference type="SMART" id="SM00332">
    <property type="entry name" value="PP2Cc"/>
    <property type="match status" value="1"/>
</dbReference>
<dbReference type="PROSITE" id="PS51746">
    <property type="entry name" value="PPM_2"/>
    <property type="match status" value="1"/>
</dbReference>
<sequence>MTPSELPSTPKKRYLWAVGAEVDTIAVGETFSDRYRVVAPGIWLDLTPAIIPQAPTELPDLALPYLKAHPYRLHVPGVYDILSSTADCPLFLLDNAPINRGGQLYPSLKTVWPLTPPQRQVYWLWQIWQLWQPLSELGVAASLLSLDEEVRTEGWRVRIRQFLTVPTPTLADLAAAWQGLIAGARPPLVEGLRSLIEQLRAREVVAADITVQLNRLLLSLTATAALQLQTTGLTSAGPSQARNEDACYPDLSNAKRSRSGQTPVPNIAIVCDGIGGHEGGEVASQIVVRSLQLQLQAFLRETLEQDDILTPDLVAEQLEAGIRVINNLIASQNDSQGRADRQRMGTTLVMALQLPQRIRTPTGWKATNELYIIHVGDSRAYWITPEYCHLLTIDDDLANREVQAARSLYVTASQQENAAALTQAIGTRESNLLHPHIQRFVIEESGVLLLCTDGLSDRQRVEDSWANYIGLIVKDIVSLEAAAESWLELANQKNGHDNTAVVLMRCDLGADSAVTDPTGRLATLQDTLTYEMTEASKVLLYGEDDQSDVIPDLQTVPTETSAQKTWFMALLIVLLLAVAGGLLWWWLDRSGRQLTPETAPSPVETLE</sequence>